<dbReference type="GO" id="GO:0005886">
    <property type="term" value="C:plasma membrane"/>
    <property type="evidence" value="ECO:0007669"/>
    <property type="project" value="UniProtKB-SubCell"/>
</dbReference>
<feature type="transmembrane region" description="Helical" evidence="9">
    <location>
        <begin position="92"/>
        <end position="112"/>
    </location>
</feature>
<proteinExistence type="inferred from homology"/>
<name>A0AAV2S791_MEGNR</name>
<feature type="site" description="Important for channel permeability" evidence="8">
    <location>
        <position position="317"/>
    </location>
</feature>
<dbReference type="GO" id="GO:0015204">
    <property type="term" value="F:urea transmembrane transporter activity"/>
    <property type="evidence" value="ECO:0007669"/>
    <property type="project" value="InterPro"/>
</dbReference>
<feature type="transmembrane region" description="Helical" evidence="9">
    <location>
        <begin position="124"/>
        <end position="146"/>
    </location>
</feature>
<feature type="transmembrane region" description="Helical" evidence="9">
    <location>
        <begin position="68"/>
        <end position="85"/>
    </location>
</feature>
<evidence type="ECO:0000256" key="2">
    <source>
        <dbReference type="ARBA" id="ARBA00005914"/>
    </source>
</evidence>
<evidence type="ECO:0000256" key="6">
    <source>
        <dbReference type="ARBA" id="ARBA00023136"/>
    </source>
</evidence>
<dbReference type="EMBL" id="CAXKWB010046836">
    <property type="protein sequence ID" value="CAL4164338.1"/>
    <property type="molecule type" value="Genomic_DNA"/>
</dbReference>
<feature type="transmembrane region" description="Helical" evidence="9">
    <location>
        <begin position="41"/>
        <end position="62"/>
    </location>
</feature>
<evidence type="ECO:0008006" key="12">
    <source>
        <dbReference type="Google" id="ProtNLM"/>
    </source>
</evidence>
<feature type="transmembrane region" description="Helical" evidence="9">
    <location>
        <begin position="259"/>
        <end position="281"/>
    </location>
</feature>
<dbReference type="AlphaFoldDB" id="A0AAV2S791"/>
<organism evidence="10 11">
    <name type="scientific">Meganyctiphanes norvegica</name>
    <name type="common">Northern krill</name>
    <name type="synonym">Thysanopoda norvegica</name>
    <dbReference type="NCBI Taxonomy" id="48144"/>
    <lineage>
        <taxon>Eukaryota</taxon>
        <taxon>Metazoa</taxon>
        <taxon>Ecdysozoa</taxon>
        <taxon>Arthropoda</taxon>
        <taxon>Crustacea</taxon>
        <taxon>Multicrustacea</taxon>
        <taxon>Malacostraca</taxon>
        <taxon>Eumalacostraca</taxon>
        <taxon>Eucarida</taxon>
        <taxon>Euphausiacea</taxon>
        <taxon>Euphausiidae</taxon>
        <taxon>Meganyctiphanes</taxon>
    </lineage>
</organism>
<protein>
    <recommendedName>
        <fullName evidence="12">Urea transporter</fullName>
    </recommendedName>
</protein>
<evidence type="ECO:0000256" key="8">
    <source>
        <dbReference type="PIRSR" id="PIRSR016502-1"/>
    </source>
</evidence>
<dbReference type="Proteomes" id="UP001497623">
    <property type="component" value="Unassembled WGS sequence"/>
</dbReference>
<feature type="transmembrane region" description="Helical" evidence="9">
    <location>
        <begin position="221"/>
        <end position="247"/>
    </location>
</feature>
<dbReference type="PIRSF" id="PIRSF016502">
    <property type="entry name" value="Urea_transporter"/>
    <property type="match status" value="1"/>
</dbReference>
<evidence type="ECO:0000256" key="5">
    <source>
        <dbReference type="ARBA" id="ARBA00022989"/>
    </source>
</evidence>
<keyword evidence="5 9" id="KW-1133">Transmembrane helix</keyword>
<feature type="transmembrane region" description="Helical" evidence="9">
    <location>
        <begin position="287"/>
        <end position="308"/>
    </location>
</feature>
<keyword evidence="11" id="KW-1185">Reference proteome</keyword>
<evidence type="ECO:0000256" key="4">
    <source>
        <dbReference type="ARBA" id="ARBA00022692"/>
    </source>
</evidence>
<dbReference type="InterPro" id="IPR004937">
    <property type="entry name" value="Urea_transporter"/>
</dbReference>
<keyword evidence="6 9" id="KW-0472">Membrane</keyword>
<keyword evidence="4 9" id="KW-0812">Transmembrane</keyword>
<evidence type="ECO:0000256" key="1">
    <source>
        <dbReference type="ARBA" id="ARBA00004651"/>
    </source>
</evidence>
<evidence type="ECO:0000256" key="9">
    <source>
        <dbReference type="SAM" id="Phobius"/>
    </source>
</evidence>
<feature type="transmembrane region" description="Helical" evidence="9">
    <location>
        <begin position="153"/>
        <end position="171"/>
    </location>
</feature>
<evidence type="ECO:0000313" key="11">
    <source>
        <dbReference type="Proteomes" id="UP001497623"/>
    </source>
</evidence>
<feature type="non-terminal residue" evidence="10">
    <location>
        <position position="372"/>
    </location>
</feature>
<comment type="similarity">
    <text evidence="2">Belongs to the urea transporter family.</text>
</comment>
<dbReference type="Gene3D" id="1.10.3430.10">
    <property type="entry name" value="Ammonium transporter AmtB like domains"/>
    <property type="match status" value="1"/>
</dbReference>
<dbReference type="InterPro" id="IPR029020">
    <property type="entry name" value="Ammonium/urea_transptr"/>
</dbReference>
<accession>A0AAV2S791</accession>
<reference evidence="10 11" key="1">
    <citation type="submission" date="2024-05" db="EMBL/GenBank/DDBJ databases">
        <authorList>
            <person name="Wallberg A."/>
        </authorList>
    </citation>
    <scope>NUCLEOTIDE SEQUENCE [LARGE SCALE GENOMIC DNA]</scope>
</reference>
<comment type="catalytic activity">
    <reaction evidence="7">
        <text>urea(in) = urea(out)</text>
        <dbReference type="Rhea" id="RHEA:32799"/>
        <dbReference type="ChEBI" id="CHEBI:16199"/>
    </reaction>
</comment>
<gene>
    <name evidence="10" type="ORF">MNOR_LOCUS33123</name>
</gene>
<comment type="caution">
    <text evidence="10">The sequence shown here is derived from an EMBL/GenBank/DDBJ whole genome shotgun (WGS) entry which is preliminary data.</text>
</comment>
<evidence type="ECO:0000256" key="3">
    <source>
        <dbReference type="ARBA" id="ARBA00022475"/>
    </source>
</evidence>
<comment type="subcellular location">
    <subcellularLocation>
        <location evidence="1">Cell membrane</location>
        <topology evidence="1">Multi-pass membrane protein</topology>
    </subcellularLocation>
</comment>
<dbReference type="Pfam" id="PF03253">
    <property type="entry name" value="UT"/>
    <property type="match status" value="1"/>
</dbReference>
<evidence type="ECO:0000256" key="7">
    <source>
        <dbReference type="ARBA" id="ARBA00033993"/>
    </source>
</evidence>
<dbReference type="PANTHER" id="PTHR10464">
    <property type="entry name" value="UREA TRANSPORTER"/>
    <property type="match status" value="1"/>
</dbReference>
<evidence type="ECO:0000313" key="10">
    <source>
        <dbReference type="EMBL" id="CAL4164338.1"/>
    </source>
</evidence>
<dbReference type="PANTHER" id="PTHR10464:SF4">
    <property type="entry name" value="UREA TRANSPORTER"/>
    <property type="match status" value="1"/>
</dbReference>
<keyword evidence="3" id="KW-1003">Cell membrane</keyword>
<feature type="transmembrane region" description="Helical" evidence="9">
    <location>
        <begin position="315"/>
        <end position="335"/>
    </location>
</feature>
<sequence>MSNVASLAFGHAPWGTELLQNRVWTSPWAPIKMIDSILRGIGQVCFANNPLSGLLILIGIFIDDPNAGFGALLCSFVAIITALALGQPDGAITAGLISYSAVLVGTVTAALYPIFFNQPIEPVIWVYMAVASVFCVIVGLGLGAIFSQHKLPVFTLPFNITTAILFLGLQARGFRIATEVVNVPQVVGNSTEYKVDWEMMLRGCLLSAGQVYAVEGVACSLLTLIGLLFCSPIITISGFLGAVIANCTALTLSSGPYDAIYAGVWGYNGFLATSCILFFMVPTARTTPLAMANAAFASSLQAAILPVFKQNDLPIFTYPFCMASVLMLVLTTSSIPGEHRVASPTIPEIHLREFVKQNNEEVNEKEGVPVLV</sequence>